<dbReference type="Pfam" id="PF11193">
    <property type="entry name" value="DUF2812"/>
    <property type="match status" value="1"/>
</dbReference>
<proteinExistence type="predicted"/>
<reference evidence="2 3" key="1">
    <citation type="submission" date="2019-11" db="EMBL/GenBank/DDBJ databases">
        <title>Genome sequences of 17 halophilic strains isolated from different environments.</title>
        <authorList>
            <person name="Furrow R.E."/>
        </authorList>
    </citation>
    <scope>NUCLEOTIDE SEQUENCE [LARGE SCALE GENOMIC DNA]</scope>
    <source>
        <strain evidence="2 3">22506_14_FS</strain>
    </source>
</reference>
<dbReference type="Proteomes" id="UP000447833">
    <property type="component" value="Unassembled WGS sequence"/>
</dbReference>
<dbReference type="EMBL" id="WMEY01000004">
    <property type="protein sequence ID" value="MYL64486.1"/>
    <property type="molecule type" value="Genomic_DNA"/>
</dbReference>
<comment type="caution">
    <text evidence="2">The sequence shown here is derived from an EMBL/GenBank/DDBJ whole genome shotgun (WGS) entry which is preliminary data.</text>
</comment>
<organism evidence="2 3">
    <name type="scientific">Guptibacillus hwajinpoensis</name>
    <dbReference type="NCBI Taxonomy" id="208199"/>
    <lineage>
        <taxon>Bacteria</taxon>
        <taxon>Bacillati</taxon>
        <taxon>Bacillota</taxon>
        <taxon>Bacilli</taxon>
        <taxon>Bacillales</taxon>
        <taxon>Guptibacillaceae</taxon>
        <taxon>Guptibacillus</taxon>
    </lineage>
</organism>
<feature type="transmembrane region" description="Helical" evidence="1">
    <location>
        <begin position="110"/>
        <end position="126"/>
    </location>
</feature>
<keyword evidence="1" id="KW-0812">Transmembrane</keyword>
<protein>
    <submittedName>
        <fullName evidence="2">DUF2812 domain-containing protein</fullName>
    </submittedName>
</protein>
<keyword evidence="1" id="KW-1133">Transmembrane helix</keyword>
<evidence type="ECO:0000256" key="1">
    <source>
        <dbReference type="SAM" id="Phobius"/>
    </source>
</evidence>
<sequence length="174" mass="20051">MSSGLAFSEEKEMKKLSEYARKGWLFEKFAFLGFVLRQGEPQNIIYSLDYQKEPDEEYFSYFEEAGWTIVCSVGNEMHVFSAAQGTPPIYSDNESTKEKYERERQSMKKVAIPTLLLTFVLIVLSISSQNGYLPLIVGQISEFSSYATLIVLIFTGMPYLAYCYKLKKLEKQDF</sequence>
<gene>
    <name evidence="2" type="ORF">GLW07_14100</name>
</gene>
<accession>A0A845F198</accession>
<feature type="transmembrane region" description="Helical" evidence="1">
    <location>
        <begin position="146"/>
        <end position="164"/>
    </location>
</feature>
<keyword evidence="1" id="KW-0472">Membrane</keyword>
<evidence type="ECO:0000313" key="3">
    <source>
        <dbReference type="Proteomes" id="UP000447833"/>
    </source>
</evidence>
<dbReference type="AlphaFoldDB" id="A0A845F198"/>
<evidence type="ECO:0000313" key="2">
    <source>
        <dbReference type="EMBL" id="MYL64486.1"/>
    </source>
</evidence>
<name>A0A845F198_9BACL</name>
<dbReference type="InterPro" id="IPR021359">
    <property type="entry name" value="DUF2812"/>
</dbReference>